<dbReference type="InterPro" id="IPR036653">
    <property type="entry name" value="CinA-like_C"/>
</dbReference>
<dbReference type="Gene3D" id="3.90.950.20">
    <property type="entry name" value="CinA-like"/>
    <property type="match status" value="1"/>
</dbReference>
<accession>A0A853FAE5</accession>
<dbReference type="InterPro" id="IPR008136">
    <property type="entry name" value="CinA_C"/>
</dbReference>
<evidence type="ECO:0000313" key="3">
    <source>
        <dbReference type="Proteomes" id="UP000580517"/>
    </source>
</evidence>
<keyword evidence="3" id="KW-1185">Reference proteome</keyword>
<dbReference type="AlphaFoldDB" id="A0A853FAE5"/>
<dbReference type="NCBIfam" id="TIGR00199">
    <property type="entry name" value="PncC_domain"/>
    <property type="match status" value="1"/>
</dbReference>
<feature type="domain" description="CinA C-terminal" evidence="1">
    <location>
        <begin position="7"/>
        <end position="160"/>
    </location>
</feature>
<organism evidence="2 3">
    <name type="scientific">Allopusillimonas soli</name>
    <dbReference type="NCBI Taxonomy" id="659016"/>
    <lineage>
        <taxon>Bacteria</taxon>
        <taxon>Pseudomonadati</taxon>
        <taxon>Pseudomonadota</taxon>
        <taxon>Betaproteobacteria</taxon>
        <taxon>Burkholderiales</taxon>
        <taxon>Alcaligenaceae</taxon>
        <taxon>Allopusillimonas</taxon>
    </lineage>
</organism>
<proteinExistence type="predicted"/>
<protein>
    <submittedName>
        <fullName evidence="2">CinA family protein</fullName>
    </submittedName>
</protein>
<dbReference type="EMBL" id="JACCEW010000003">
    <property type="protein sequence ID" value="NYT37684.1"/>
    <property type="molecule type" value="Genomic_DNA"/>
</dbReference>
<evidence type="ECO:0000259" key="1">
    <source>
        <dbReference type="Pfam" id="PF02464"/>
    </source>
</evidence>
<dbReference type="RefSeq" id="WP_167668907.1">
    <property type="nucleotide sequence ID" value="NZ_JACCEW010000003.1"/>
</dbReference>
<name>A0A853FAE5_9BURK</name>
<dbReference type="Pfam" id="PF02464">
    <property type="entry name" value="CinA"/>
    <property type="match status" value="1"/>
</dbReference>
<gene>
    <name evidence="2" type="ORF">H0A68_12430</name>
</gene>
<sequence length="169" mass="17434">MTMDNNAELAAALGKLLEQSGWMLACAESCTGGLLAAAMTETPGSSAWFDRGFVTYSNAAKVEHLRVSEDTLEHFGAVSEETAMEMASGALAASSRAQLAVSTTGIAGPDGATPGKPVGMVCFGFAHRTSGGVSTRAMTRIFEGDRAAIRRAAVAFAIRTAIDLSAPQD</sequence>
<dbReference type="Proteomes" id="UP000580517">
    <property type="component" value="Unassembled WGS sequence"/>
</dbReference>
<comment type="caution">
    <text evidence="2">The sequence shown here is derived from an EMBL/GenBank/DDBJ whole genome shotgun (WGS) entry which is preliminary data.</text>
</comment>
<evidence type="ECO:0000313" key="2">
    <source>
        <dbReference type="EMBL" id="NYT37684.1"/>
    </source>
</evidence>
<reference evidence="2 3" key="1">
    <citation type="submission" date="2020-07" db="EMBL/GenBank/DDBJ databases">
        <title>Taxonomic revisions and descriptions of new bacterial species based on genomic comparisons in the high-G+C-content subgroup of the family Alcaligenaceae.</title>
        <authorList>
            <person name="Szabo A."/>
            <person name="Felfoldi T."/>
        </authorList>
    </citation>
    <scope>NUCLEOTIDE SEQUENCE [LARGE SCALE GENOMIC DNA]</scope>
    <source>
        <strain evidence="2 3">DSM 25264</strain>
    </source>
</reference>
<dbReference type="SUPFAM" id="SSF142433">
    <property type="entry name" value="CinA-like"/>
    <property type="match status" value="1"/>
</dbReference>